<evidence type="ECO:0000256" key="6">
    <source>
        <dbReference type="ARBA" id="ARBA00022989"/>
    </source>
</evidence>
<dbReference type="PANTHER" id="PTHR21181:SF7">
    <property type="entry name" value="ER MEMBRANE PROTEIN COMPLEX SUBUNIT 5"/>
    <property type="match status" value="1"/>
</dbReference>
<evidence type="ECO:0000256" key="7">
    <source>
        <dbReference type="ARBA" id="ARBA00023136"/>
    </source>
</evidence>
<keyword evidence="8" id="KW-0460">Magnesium</keyword>
<evidence type="ECO:0000256" key="3">
    <source>
        <dbReference type="ARBA" id="ARBA00011276"/>
    </source>
</evidence>
<feature type="transmembrane region" description="Helical" evidence="8">
    <location>
        <begin position="46"/>
        <end position="66"/>
    </location>
</feature>
<comment type="subunit">
    <text evidence="3">Component of the ER membrane protein complex (EMC).</text>
</comment>
<reference evidence="11" key="1">
    <citation type="submission" date="2023-11" db="UniProtKB">
        <authorList>
            <consortium name="WormBaseParasite"/>
        </authorList>
    </citation>
    <scope>IDENTIFICATION</scope>
</reference>
<dbReference type="WBParaSite" id="SMRG1_13770.1">
    <property type="protein sequence ID" value="SMRG1_13770.1"/>
    <property type="gene ID" value="SMRG1_13770"/>
</dbReference>
<keyword evidence="4 8" id="KW-0812">Transmembrane</keyword>
<accession>A0AA84Z783</accession>
<keyword evidence="8" id="KW-0967">Endosome</keyword>
<keyword evidence="5 8" id="KW-0256">Endoplasmic reticulum</keyword>
<name>A0AA84Z783_9TREM</name>
<evidence type="ECO:0000256" key="2">
    <source>
        <dbReference type="ARBA" id="ARBA00006109"/>
    </source>
</evidence>
<dbReference type="GO" id="GO:0022890">
    <property type="term" value="F:inorganic cation transmembrane transporter activity"/>
    <property type="evidence" value="ECO:0007669"/>
    <property type="project" value="TreeGrafter"/>
</dbReference>
<organism evidence="10 11">
    <name type="scientific">Schistosoma margrebowiei</name>
    <dbReference type="NCBI Taxonomy" id="48269"/>
    <lineage>
        <taxon>Eukaryota</taxon>
        <taxon>Metazoa</taxon>
        <taxon>Spiralia</taxon>
        <taxon>Lophotrochozoa</taxon>
        <taxon>Platyhelminthes</taxon>
        <taxon>Trematoda</taxon>
        <taxon>Digenea</taxon>
        <taxon>Strigeidida</taxon>
        <taxon>Schistosomatoidea</taxon>
        <taxon>Schistosomatidae</taxon>
        <taxon>Schistosoma</taxon>
    </lineage>
</organism>
<dbReference type="PANTHER" id="PTHR21181">
    <property type="match status" value="1"/>
</dbReference>
<keyword evidence="8" id="KW-0333">Golgi apparatus</keyword>
<dbReference type="AlphaFoldDB" id="A0AA84Z783"/>
<dbReference type="Pfam" id="PF10270">
    <property type="entry name" value="MMgT"/>
    <property type="match status" value="1"/>
</dbReference>
<comment type="subcellular location">
    <subcellularLocation>
        <location evidence="1">Endoplasmic reticulum membrane</location>
        <topology evidence="1">Multi-pass membrane protein</topology>
    </subcellularLocation>
    <subcellularLocation>
        <location evidence="8">Golgi apparatus membrane</location>
        <topology evidence="8">Multi-pass membrane protein</topology>
    </subcellularLocation>
    <subcellularLocation>
        <location evidence="8">Early endosome membrane</location>
        <topology evidence="8">Multi-pass membrane protein</topology>
    </subcellularLocation>
</comment>
<sequence>MVNVSRLALVFGLCGLVHAAFSAAQHHSYIRLTDQEYISLPTDIVVQIFLSFIAVCVGVVGLSGTLKEIEAASEFREKTWDSLGNHPSFYIFHHRRLPCLSQTTH</sequence>
<evidence type="ECO:0000256" key="5">
    <source>
        <dbReference type="ARBA" id="ARBA00022824"/>
    </source>
</evidence>
<evidence type="ECO:0000256" key="1">
    <source>
        <dbReference type="ARBA" id="ARBA00004477"/>
    </source>
</evidence>
<keyword evidence="7 8" id="KW-0472">Membrane</keyword>
<dbReference type="GO" id="GO:0072546">
    <property type="term" value="C:EMC complex"/>
    <property type="evidence" value="ECO:0007669"/>
    <property type="project" value="UniProtKB-UniRule"/>
</dbReference>
<evidence type="ECO:0000313" key="11">
    <source>
        <dbReference type="WBParaSite" id="SMRG1_13770.1"/>
    </source>
</evidence>
<keyword evidence="6 8" id="KW-1133">Transmembrane helix</keyword>
<evidence type="ECO:0000256" key="9">
    <source>
        <dbReference type="SAM" id="SignalP"/>
    </source>
</evidence>
<proteinExistence type="inferred from homology"/>
<comment type="caution">
    <text evidence="8">Lacks conserved residue(s) required for the propagation of feature annotation.</text>
</comment>
<dbReference type="Proteomes" id="UP000050790">
    <property type="component" value="Unassembled WGS sequence"/>
</dbReference>
<dbReference type="GO" id="GO:0000139">
    <property type="term" value="C:Golgi membrane"/>
    <property type="evidence" value="ECO:0007669"/>
    <property type="project" value="UniProtKB-SubCell"/>
</dbReference>
<dbReference type="GO" id="GO:0031901">
    <property type="term" value="C:early endosome membrane"/>
    <property type="evidence" value="ECO:0007669"/>
    <property type="project" value="UniProtKB-SubCell"/>
</dbReference>
<evidence type="ECO:0000256" key="8">
    <source>
        <dbReference type="RuleBase" id="RU367002"/>
    </source>
</evidence>
<dbReference type="GO" id="GO:0005886">
    <property type="term" value="C:plasma membrane"/>
    <property type="evidence" value="ECO:0007669"/>
    <property type="project" value="TreeGrafter"/>
</dbReference>
<dbReference type="InterPro" id="IPR018937">
    <property type="entry name" value="MMgT"/>
</dbReference>
<comment type="similarity">
    <text evidence="2 8">Belongs to the membrane magnesium transporter (TC 1.A.67) family.</text>
</comment>
<feature type="chain" id="PRO_5041690746" description="Membrane magnesium transporter" evidence="9">
    <location>
        <begin position="20"/>
        <end position="105"/>
    </location>
</feature>
<keyword evidence="9" id="KW-0732">Signal</keyword>
<feature type="signal peptide" evidence="9">
    <location>
        <begin position="1"/>
        <end position="19"/>
    </location>
</feature>
<comment type="function">
    <text evidence="8">Part of the endoplasmic reticulum membrane protein complex (EMC) that enables the energy-independent insertion into endoplasmic reticulum membranes of newly synthesized membrane proteins. May be involved in Mg(2+) transport.</text>
</comment>
<keyword evidence="8" id="KW-0813">Transport</keyword>
<evidence type="ECO:0000313" key="10">
    <source>
        <dbReference type="Proteomes" id="UP000050790"/>
    </source>
</evidence>
<evidence type="ECO:0000256" key="4">
    <source>
        <dbReference type="ARBA" id="ARBA00022692"/>
    </source>
</evidence>
<protein>
    <recommendedName>
        <fullName evidence="8">Membrane magnesium transporter</fullName>
    </recommendedName>
</protein>